<dbReference type="Gene3D" id="1.20.1250.20">
    <property type="entry name" value="MFS general substrate transporter like domains"/>
    <property type="match status" value="2"/>
</dbReference>
<feature type="transmembrane region" description="Helical" evidence="8">
    <location>
        <begin position="97"/>
        <end position="116"/>
    </location>
</feature>
<keyword evidence="7 8" id="KW-0472">Membrane</keyword>
<evidence type="ECO:0000256" key="4">
    <source>
        <dbReference type="ARBA" id="ARBA00022692"/>
    </source>
</evidence>
<dbReference type="PANTHER" id="PTHR23515">
    <property type="entry name" value="HIGH-AFFINITY NITRATE TRANSPORTER 2.3"/>
    <property type="match status" value="1"/>
</dbReference>
<dbReference type="GO" id="GO:0042128">
    <property type="term" value="P:nitrate assimilation"/>
    <property type="evidence" value="ECO:0007669"/>
    <property type="project" value="UniProtKB-UniRule"/>
</dbReference>
<dbReference type="Proteomes" id="UP000053989">
    <property type="component" value="Unassembled WGS sequence"/>
</dbReference>
<feature type="transmembrane region" description="Helical" evidence="8">
    <location>
        <begin position="327"/>
        <end position="350"/>
    </location>
</feature>
<evidence type="ECO:0000256" key="8">
    <source>
        <dbReference type="RuleBase" id="RU366033"/>
    </source>
</evidence>
<dbReference type="GO" id="GO:0015113">
    <property type="term" value="F:nitrite transmembrane transporter activity"/>
    <property type="evidence" value="ECO:0007669"/>
    <property type="project" value="InterPro"/>
</dbReference>
<evidence type="ECO:0000256" key="6">
    <source>
        <dbReference type="ARBA" id="ARBA00023063"/>
    </source>
</evidence>
<organism evidence="10 11">
    <name type="scientific">Scleroderma citrinum Foug A</name>
    <dbReference type="NCBI Taxonomy" id="1036808"/>
    <lineage>
        <taxon>Eukaryota</taxon>
        <taxon>Fungi</taxon>
        <taxon>Dikarya</taxon>
        <taxon>Basidiomycota</taxon>
        <taxon>Agaricomycotina</taxon>
        <taxon>Agaricomycetes</taxon>
        <taxon>Agaricomycetidae</taxon>
        <taxon>Boletales</taxon>
        <taxon>Sclerodermatineae</taxon>
        <taxon>Sclerodermataceae</taxon>
        <taxon>Scleroderma</taxon>
    </lineage>
</organism>
<dbReference type="PROSITE" id="PS50850">
    <property type="entry name" value="MFS"/>
    <property type="match status" value="1"/>
</dbReference>
<dbReference type="Pfam" id="PF07690">
    <property type="entry name" value="MFS_1"/>
    <property type="match status" value="1"/>
</dbReference>
<dbReference type="HOGENOM" id="CLU_024204_1_1_1"/>
<feature type="domain" description="Major facilitator superfamily (MFS) profile" evidence="9">
    <location>
        <begin position="30"/>
        <end position="477"/>
    </location>
</feature>
<evidence type="ECO:0000256" key="5">
    <source>
        <dbReference type="ARBA" id="ARBA00022989"/>
    </source>
</evidence>
<feature type="transmembrane region" description="Helical" evidence="8">
    <location>
        <begin position="387"/>
        <end position="411"/>
    </location>
</feature>
<dbReference type="InterPro" id="IPR044772">
    <property type="entry name" value="NO3_transporter"/>
</dbReference>
<feature type="transmembrane region" description="Helical" evidence="8">
    <location>
        <begin position="29"/>
        <end position="48"/>
    </location>
</feature>
<dbReference type="InterPro" id="IPR011701">
    <property type="entry name" value="MFS"/>
</dbReference>
<gene>
    <name evidence="10" type="ORF">SCLCIDRAFT_33926</name>
</gene>
<feature type="transmembrane region" description="Helical" evidence="8">
    <location>
        <begin position="189"/>
        <end position="213"/>
    </location>
</feature>
<evidence type="ECO:0000256" key="3">
    <source>
        <dbReference type="ARBA" id="ARBA00022448"/>
    </source>
</evidence>
<dbReference type="GO" id="GO:0015112">
    <property type="term" value="F:nitrate transmembrane transporter activity"/>
    <property type="evidence" value="ECO:0007669"/>
    <property type="project" value="UniProtKB-UniRule"/>
</dbReference>
<comment type="similarity">
    <text evidence="2 8">Belongs to the major facilitator superfamily. Nitrate/nitrite porter (TC 2.A.1.8) family.</text>
</comment>
<evidence type="ECO:0000313" key="11">
    <source>
        <dbReference type="Proteomes" id="UP000053989"/>
    </source>
</evidence>
<dbReference type="InterPro" id="IPR036259">
    <property type="entry name" value="MFS_trans_sf"/>
</dbReference>
<feature type="transmembrane region" description="Helical" evidence="8">
    <location>
        <begin position="423"/>
        <end position="443"/>
    </location>
</feature>
<dbReference type="NCBIfam" id="TIGR00886">
    <property type="entry name" value="2A0108"/>
    <property type="match status" value="1"/>
</dbReference>
<feature type="transmembrane region" description="Helical" evidence="8">
    <location>
        <begin position="455"/>
        <end position="474"/>
    </location>
</feature>
<dbReference type="InParanoid" id="A0A0C2ZD11"/>
<evidence type="ECO:0000256" key="7">
    <source>
        <dbReference type="ARBA" id="ARBA00023136"/>
    </source>
</evidence>
<evidence type="ECO:0000256" key="2">
    <source>
        <dbReference type="ARBA" id="ARBA00008432"/>
    </source>
</evidence>
<keyword evidence="11" id="KW-1185">Reference proteome</keyword>
<keyword evidence="4 8" id="KW-0812">Transmembrane</keyword>
<evidence type="ECO:0000259" key="9">
    <source>
        <dbReference type="PROSITE" id="PS50850"/>
    </source>
</evidence>
<evidence type="ECO:0000256" key="1">
    <source>
        <dbReference type="ARBA" id="ARBA00004141"/>
    </source>
</evidence>
<dbReference type="SUPFAM" id="SSF103473">
    <property type="entry name" value="MFS general substrate transporter"/>
    <property type="match status" value="1"/>
</dbReference>
<dbReference type="OrthoDB" id="434240at2759"/>
<reference evidence="10 11" key="1">
    <citation type="submission" date="2014-04" db="EMBL/GenBank/DDBJ databases">
        <authorList>
            <consortium name="DOE Joint Genome Institute"/>
            <person name="Kuo A."/>
            <person name="Kohler A."/>
            <person name="Nagy L.G."/>
            <person name="Floudas D."/>
            <person name="Copeland A."/>
            <person name="Barry K.W."/>
            <person name="Cichocki N."/>
            <person name="Veneault-Fourrey C."/>
            <person name="LaButti K."/>
            <person name="Lindquist E.A."/>
            <person name="Lipzen A."/>
            <person name="Lundell T."/>
            <person name="Morin E."/>
            <person name="Murat C."/>
            <person name="Sun H."/>
            <person name="Tunlid A."/>
            <person name="Henrissat B."/>
            <person name="Grigoriev I.V."/>
            <person name="Hibbett D.S."/>
            <person name="Martin F."/>
            <person name="Nordberg H.P."/>
            <person name="Cantor M.N."/>
            <person name="Hua S.X."/>
        </authorList>
    </citation>
    <scope>NUCLEOTIDE SEQUENCE [LARGE SCALE GENOMIC DNA]</scope>
    <source>
        <strain evidence="10 11">Foug A</strain>
    </source>
</reference>
<feature type="transmembrane region" description="Helical" evidence="8">
    <location>
        <begin position="158"/>
        <end position="177"/>
    </location>
</feature>
<dbReference type="EMBL" id="KN822315">
    <property type="protein sequence ID" value="KIM50877.1"/>
    <property type="molecule type" value="Genomic_DNA"/>
</dbReference>
<feature type="transmembrane region" description="Helical" evidence="8">
    <location>
        <begin position="291"/>
        <end position="315"/>
    </location>
</feature>
<name>A0A0C2ZD11_9AGAM</name>
<keyword evidence="8" id="KW-1003">Cell membrane</keyword>
<accession>A0A0C2ZD11</accession>
<protein>
    <recommendedName>
        <fullName evidence="8">Nitrate/nitrite transporter</fullName>
    </recommendedName>
</protein>
<comment type="subcellular location">
    <subcellularLocation>
        <location evidence="8">Cell membrane</location>
        <topology evidence="8">Multi-pass membrane protein</topology>
    </subcellularLocation>
    <subcellularLocation>
        <location evidence="1">Membrane</location>
        <topology evidence="1">Multi-pass membrane protein</topology>
    </subcellularLocation>
</comment>
<evidence type="ECO:0000313" key="10">
    <source>
        <dbReference type="EMBL" id="KIM50877.1"/>
    </source>
</evidence>
<dbReference type="InterPro" id="IPR020846">
    <property type="entry name" value="MFS_dom"/>
</dbReference>
<keyword evidence="6 8" id="KW-0534">Nitrate assimilation</keyword>
<proteinExistence type="inferred from homology"/>
<keyword evidence="3 8" id="KW-0813">Transport</keyword>
<reference evidence="11" key="2">
    <citation type="submission" date="2015-01" db="EMBL/GenBank/DDBJ databases">
        <title>Evolutionary Origins and Diversification of the Mycorrhizal Mutualists.</title>
        <authorList>
            <consortium name="DOE Joint Genome Institute"/>
            <consortium name="Mycorrhizal Genomics Consortium"/>
            <person name="Kohler A."/>
            <person name="Kuo A."/>
            <person name="Nagy L.G."/>
            <person name="Floudas D."/>
            <person name="Copeland A."/>
            <person name="Barry K.W."/>
            <person name="Cichocki N."/>
            <person name="Veneault-Fourrey C."/>
            <person name="LaButti K."/>
            <person name="Lindquist E.A."/>
            <person name="Lipzen A."/>
            <person name="Lundell T."/>
            <person name="Morin E."/>
            <person name="Murat C."/>
            <person name="Riley R."/>
            <person name="Ohm R."/>
            <person name="Sun H."/>
            <person name="Tunlid A."/>
            <person name="Henrissat B."/>
            <person name="Grigoriev I.V."/>
            <person name="Hibbett D.S."/>
            <person name="Martin F."/>
        </authorList>
    </citation>
    <scope>NUCLEOTIDE SEQUENCE [LARGE SCALE GENOMIC DNA]</scope>
    <source>
        <strain evidence="11">Foug A</strain>
    </source>
</reference>
<dbReference type="AlphaFoldDB" id="A0A0C2ZD11"/>
<dbReference type="GO" id="GO:0005886">
    <property type="term" value="C:plasma membrane"/>
    <property type="evidence" value="ECO:0007669"/>
    <property type="project" value="UniProtKB-SubCell"/>
</dbReference>
<dbReference type="STRING" id="1036808.A0A0C2ZD11"/>
<dbReference type="InterPro" id="IPR004737">
    <property type="entry name" value="NO3_transporter_NarK/NarU-like"/>
</dbReference>
<feature type="transmembrane region" description="Helical" evidence="8">
    <location>
        <begin position="362"/>
        <end position="381"/>
    </location>
</feature>
<keyword evidence="5 8" id="KW-1133">Transmembrane helix</keyword>
<sequence>MNFKGVVINPVNQKCSSLPLFSLRNQYSITFHLAWLGFFVAFLSWFAFSPLIPDVIKQDLQLTSAQVGNSNVVSLCATLLVRVVAGPLVDRFGPRKVMASLLILGAIPSGLAGTAHTANGLYIIRFFIGILGGTFVTCQAWTTAFFDKNVIGTANALAAGWGNAGGGVTFVVMISLYNALVSDGLKPHAAWRAAFAIVPVPILLVVAAAILILGTDHPAGKWSDRHQVLTHRVDHRQDDLEKKEDLEDIQVTVTPADPKMVSELDTAVNESLTWELTSKVISAPLTWLPAFAYLTTFGYELAIDANLAAVLLSLYKSPTFGQTKSGYIASIFGLLNVFTRPLGGYLGDLIYKKWGVPGKKHLMIFLGITQGLLSVGLGLYIDNHHHPSMTVVIVLLVILATACEAANGANFSLVPHCNPCSNGFMSGIVGSMGNLGGIIFALVFRFQPSPLGKAFWISGTIALGINVLLLPIRVPRV</sequence>
<feature type="transmembrane region" description="Helical" evidence="8">
    <location>
        <begin position="122"/>
        <end position="146"/>
    </location>
</feature>